<dbReference type="Proteomes" id="UP000515163">
    <property type="component" value="Unplaced"/>
</dbReference>
<dbReference type="Pfam" id="PF03456">
    <property type="entry name" value="uDENN"/>
    <property type="match status" value="1"/>
</dbReference>
<keyword evidence="6" id="KW-0963">Cytoplasm</keyword>
<dbReference type="OrthoDB" id="6019893at2759"/>
<organism evidence="12 13">
    <name type="scientific">Actinia tenebrosa</name>
    <name type="common">Australian red waratah sea anemone</name>
    <dbReference type="NCBI Taxonomy" id="6105"/>
    <lineage>
        <taxon>Eukaryota</taxon>
        <taxon>Metazoa</taxon>
        <taxon>Cnidaria</taxon>
        <taxon>Anthozoa</taxon>
        <taxon>Hexacorallia</taxon>
        <taxon>Actiniaria</taxon>
        <taxon>Actiniidae</taxon>
        <taxon>Actinia</taxon>
    </lineage>
</organism>
<feature type="region of interest" description="Disordered" evidence="10">
    <location>
        <begin position="1067"/>
        <end position="1090"/>
    </location>
</feature>
<feature type="region of interest" description="Disordered" evidence="10">
    <location>
        <begin position="605"/>
        <end position="755"/>
    </location>
</feature>
<dbReference type="InterPro" id="IPR001194">
    <property type="entry name" value="cDENN_dom"/>
</dbReference>
<name>A0A6P8IC03_ACTTE</name>
<dbReference type="Pfam" id="PF25328">
    <property type="entry name" value="PH_MADD"/>
    <property type="match status" value="1"/>
</dbReference>
<evidence type="ECO:0000313" key="12">
    <source>
        <dbReference type="Proteomes" id="UP000515163"/>
    </source>
</evidence>
<dbReference type="InterPro" id="IPR005113">
    <property type="entry name" value="uDENN_dom"/>
</dbReference>
<dbReference type="GeneID" id="116300259"/>
<evidence type="ECO:0000256" key="4">
    <source>
        <dbReference type="ARBA" id="ARBA00017868"/>
    </source>
</evidence>
<feature type="region of interest" description="Disordered" evidence="10">
    <location>
        <begin position="962"/>
        <end position="982"/>
    </location>
</feature>
<dbReference type="GO" id="GO:0005886">
    <property type="term" value="C:plasma membrane"/>
    <property type="evidence" value="ECO:0007669"/>
    <property type="project" value="UniProtKB-SubCell"/>
</dbReference>
<dbReference type="PANTHER" id="PTHR13008">
    <property type="entry name" value="MAP-KINASE ACTIVATING DEATH DOMAIN PROTEIN MADD /DENN/AEX-3 C.ELEGANS"/>
    <property type="match status" value="1"/>
</dbReference>
<feature type="compositionally biased region" description="Polar residues" evidence="10">
    <location>
        <begin position="613"/>
        <end position="628"/>
    </location>
</feature>
<dbReference type="FunFam" id="3.40.50.11500:FF:000010">
    <property type="entry name" value="Protein CBR-AEX-3"/>
    <property type="match status" value="1"/>
</dbReference>
<dbReference type="GO" id="GO:0006915">
    <property type="term" value="P:apoptotic process"/>
    <property type="evidence" value="ECO:0007669"/>
    <property type="project" value="UniProtKB-KW"/>
</dbReference>
<dbReference type="FunCoup" id="A0A6P8IC03">
    <property type="interactions" value="1004"/>
</dbReference>
<dbReference type="Pfam" id="PF23629">
    <property type="entry name" value="Death_MADD"/>
    <property type="match status" value="1"/>
</dbReference>
<dbReference type="Pfam" id="PF02141">
    <property type="entry name" value="DENN"/>
    <property type="match status" value="1"/>
</dbReference>
<evidence type="ECO:0000256" key="6">
    <source>
        <dbReference type="ARBA" id="ARBA00022490"/>
    </source>
</evidence>
<dbReference type="GO" id="GO:0032483">
    <property type="term" value="P:regulation of Rab protein signal transduction"/>
    <property type="evidence" value="ECO:0007669"/>
    <property type="project" value="TreeGrafter"/>
</dbReference>
<dbReference type="PROSITE" id="PS50211">
    <property type="entry name" value="DENN"/>
    <property type="match status" value="1"/>
</dbReference>
<dbReference type="GO" id="GO:0005085">
    <property type="term" value="F:guanyl-nucleotide exchange factor activity"/>
    <property type="evidence" value="ECO:0007669"/>
    <property type="project" value="UniProtKB-KW"/>
</dbReference>
<proteinExistence type="inferred from homology"/>
<keyword evidence="5" id="KW-1003">Cell membrane</keyword>
<evidence type="ECO:0000256" key="8">
    <source>
        <dbReference type="ARBA" id="ARBA00022703"/>
    </source>
</evidence>
<dbReference type="InterPro" id="IPR039980">
    <property type="entry name" value="MADD"/>
</dbReference>
<gene>
    <name evidence="13" type="primary">LOC116300259</name>
</gene>
<dbReference type="SMART" id="SM00801">
    <property type="entry name" value="dDENN"/>
    <property type="match status" value="1"/>
</dbReference>
<dbReference type="InterPro" id="IPR005112">
    <property type="entry name" value="dDENN_dom"/>
</dbReference>
<keyword evidence="8" id="KW-0053">Apoptosis</keyword>
<evidence type="ECO:0000256" key="1">
    <source>
        <dbReference type="ARBA" id="ARBA00004236"/>
    </source>
</evidence>
<feature type="region of interest" description="Disordered" evidence="10">
    <location>
        <begin position="1109"/>
        <end position="1189"/>
    </location>
</feature>
<dbReference type="Gene3D" id="3.30.450.200">
    <property type="match status" value="1"/>
</dbReference>
<dbReference type="PANTHER" id="PTHR13008:SF7">
    <property type="entry name" value="MAP KINASE-ACTIVATING DEATH DOMAIN PROTEIN"/>
    <property type="match status" value="1"/>
</dbReference>
<comment type="similarity">
    <text evidence="3">Belongs to the MADD family.</text>
</comment>
<dbReference type="RefSeq" id="XP_031564946.1">
    <property type="nucleotide sequence ID" value="XM_031709086.1"/>
</dbReference>
<feature type="compositionally biased region" description="Basic and acidic residues" evidence="10">
    <location>
        <begin position="1070"/>
        <end position="1085"/>
    </location>
</feature>
<evidence type="ECO:0000256" key="2">
    <source>
        <dbReference type="ARBA" id="ARBA00004496"/>
    </source>
</evidence>
<reference evidence="13" key="1">
    <citation type="submission" date="2025-08" db="UniProtKB">
        <authorList>
            <consortium name="RefSeq"/>
        </authorList>
    </citation>
    <scope>IDENTIFICATION</scope>
    <source>
        <tissue evidence="13">Tentacle</tissue>
    </source>
</reference>
<feature type="compositionally biased region" description="Low complexity" evidence="10">
    <location>
        <begin position="1176"/>
        <end position="1189"/>
    </location>
</feature>
<evidence type="ECO:0000256" key="10">
    <source>
        <dbReference type="SAM" id="MobiDB-lite"/>
    </source>
</evidence>
<dbReference type="GO" id="GO:0005829">
    <property type="term" value="C:cytosol"/>
    <property type="evidence" value="ECO:0007669"/>
    <property type="project" value="TreeGrafter"/>
</dbReference>
<sequence>MAKNKKFPHTRLMDYVIVVGVRKPTLDSTETPQLLRRFPQKDHEDSCLPPDVVFFCQPEGCSTVSKKFSLREANSFIFTLTDKDTNKVRYGVCMNIYRPCSEFLFKENLETKLKEPNITKRKRSRSRNKKDICMTQTSICIVSHHPFFSTFRECLFVLRKMIDSRVGKTSNDKNENTIPGLESWSVFTCTEDPKLSALAEEMAEIETWIHRLLLAPAPMQGRTKVNMELLCPETYPSLLFSSPENSRLPLIDFPVHIPLELLGVETCLKVLTCILLEQKVVIQSRDYNALTMTVLALTALVYPLQYMFPIIPLLPSCMNNAEQLLMAPTPYVIGVPASFFRYKCNGFVAPNDIWIVDLDSNKLTVPLSADELPDLPEDVGPMLVKQLKMALQALSMPPQSISSMNKAAPHDRIPQVIKDNNKPTENSPTENLVFGNDVDAVDIAVRVALVNFFLSDDILGGVHEHVRTLRLYPRPVVALQKGPFLKSRPKQSDFVLALSETQAVEYFGEWFICPTNTAFQKIQKGIYDPQMIGDKAKWYFNDLETVHYQVYDVDSKLYGDPWIEVDYEPSLIFDEEEDTPNNEDDDDSSSCYSSVSDLVQQMISGDINGKTPIGSQNPPFNPVRSSSPLPDVQASFSLPDALTTGPFGQFLGLQSGKERQTSDSDTIIKSGSETTTSGDSATGSIESESYSVPDDDSDGLIYSVSNPPSPESERKKFPASDTDDSEKTSASDQESSQVSTVVSKSEKSSTPTEPVSVMAGFLNSLKKTTINVAKMATQDQDEKVNPDGYMKRTSSQTSLQSLSSKPSMVSDEKSFFPFPGVRQRNGSTDKILGRPSLSKQASMEKAAHSDNQQFLKEILRNVLRGDGMGWLTNKRFKRLMIEENYRLIVVNQLFTAPVATEEEAEVMEDVQLSYDKSLTLAANLNNNAKALESLQQKIPALQWNLSSLSFGTWLSPTTTATAAAPPMGTGTDSTQSPTPGAKRISRNVYKGILEVMRYMISGFEVTVSNHGIGGVASAYKFLEVAHTHYYGRDIKEEAVKRRSDDELSIASNCESISSLSDQLSEISSSEIEKRRFNGESDRDSGHGGSEFDAIMLPVAKHDKLSKTVSCPRWNSDLTNSSTHNKSKARLKESAKLVRTYSADQPSKTTRQREVELRKEKSKSPTLAHMKLSGEGSSSRRSSYDRMSLSSVNIPPSPMLRKSNLSKGYRYYNGDLFPIDNEPDKPTTGRRYLFESLLHERSALWDNMDFWENIFLDAVAGEREAIGMAQGTIEMIERHKSLQKQEQKRLEEDEDRVLATILYNLVAFMIALDVDKTAIKKKIRRLIGKAHIGLMQGQPINDLLDNIENLNGNDVDLKPTESRQIKKQSFVVHSGSTMNGDVFFMEVSDDCILLRTGAGVIVERWWYEKMVNITYCSKTKVICLWYRKGEDTLLSKFCTKKCKALYYCMKESMQRAAERVQATNKGPQLGGSFPIQDMETNEKGQLQVTLEGIGLKFATKRIHIDLCHIRNCSTQKGVFVLDEFVPATQQTVDHRFKSEKCNEICYAVLCLFSYVAASRNTDSNSGATNKAR</sequence>
<evidence type="ECO:0000256" key="7">
    <source>
        <dbReference type="ARBA" id="ARBA00022658"/>
    </source>
</evidence>
<dbReference type="InterPro" id="IPR057469">
    <property type="entry name" value="PH_MADD"/>
</dbReference>
<dbReference type="InterPro" id="IPR043153">
    <property type="entry name" value="DENN_C"/>
</dbReference>
<evidence type="ECO:0000259" key="11">
    <source>
        <dbReference type="PROSITE" id="PS50211"/>
    </source>
</evidence>
<keyword evidence="9" id="KW-0472">Membrane</keyword>
<dbReference type="SMART" id="SM00800">
    <property type="entry name" value="uDENN"/>
    <property type="match status" value="1"/>
</dbReference>
<feature type="domain" description="UDENN" evidence="11">
    <location>
        <begin position="14"/>
        <end position="521"/>
    </location>
</feature>
<accession>A0A6P8IC03</accession>
<keyword evidence="7" id="KW-0344">Guanine-nucleotide releasing factor</keyword>
<keyword evidence="12" id="KW-1185">Reference proteome</keyword>
<dbReference type="InterPro" id="IPR056574">
    <property type="entry name" value="Death_MADD"/>
</dbReference>
<dbReference type="Gene3D" id="3.40.50.11500">
    <property type="match status" value="1"/>
</dbReference>
<dbReference type="SMART" id="SM00799">
    <property type="entry name" value="DENN"/>
    <property type="match status" value="1"/>
</dbReference>
<evidence type="ECO:0000256" key="9">
    <source>
        <dbReference type="ARBA" id="ARBA00023136"/>
    </source>
</evidence>
<dbReference type="InParanoid" id="A0A6P8IC03"/>
<dbReference type="KEGG" id="aten:116300259"/>
<feature type="compositionally biased region" description="Basic and acidic residues" evidence="10">
    <location>
        <begin position="1150"/>
        <end position="1162"/>
    </location>
</feature>
<protein>
    <recommendedName>
        <fullName evidence="4">MAP kinase-activating death domain protein</fullName>
    </recommendedName>
</protein>
<feature type="region of interest" description="Disordered" evidence="10">
    <location>
        <begin position="777"/>
        <end position="810"/>
    </location>
</feature>
<evidence type="ECO:0000256" key="3">
    <source>
        <dbReference type="ARBA" id="ARBA00005978"/>
    </source>
</evidence>
<feature type="compositionally biased region" description="Low complexity" evidence="10">
    <location>
        <begin position="733"/>
        <end position="754"/>
    </location>
</feature>
<evidence type="ECO:0000313" key="13">
    <source>
        <dbReference type="RefSeq" id="XP_031564946.1"/>
    </source>
</evidence>
<feature type="compositionally biased region" description="Low complexity" evidence="10">
    <location>
        <begin position="793"/>
        <end position="804"/>
    </location>
</feature>
<dbReference type="GO" id="GO:0042981">
    <property type="term" value="P:regulation of apoptotic process"/>
    <property type="evidence" value="ECO:0007669"/>
    <property type="project" value="TreeGrafter"/>
</dbReference>
<dbReference type="InterPro" id="IPR037516">
    <property type="entry name" value="Tripartite_DENN"/>
</dbReference>
<feature type="compositionally biased region" description="Polar residues" evidence="10">
    <location>
        <begin position="663"/>
        <end position="690"/>
    </location>
</feature>
<comment type="subcellular location">
    <subcellularLocation>
        <location evidence="1">Cell membrane</location>
    </subcellularLocation>
    <subcellularLocation>
        <location evidence="2">Cytoplasm</location>
    </subcellularLocation>
</comment>
<evidence type="ECO:0000256" key="5">
    <source>
        <dbReference type="ARBA" id="ARBA00022475"/>
    </source>
</evidence>